<comment type="caution">
    <text evidence="1">The sequence shown here is derived from an EMBL/GenBank/DDBJ whole genome shotgun (WGS) entry which is preliminary data.</text>
</comment>
<dbReference type="EMBL" id="JACWMX010000005">
    <property type="protein sequence ID" value="MBD1394278.1"/>
    <property type="molecule type" value="Genomic_DNA"/>
</dbReference>
<dbReference type="AlphaFoldDB" id="A0A926NS00"/>
<reference evidence="1" key="1">
    <citation type="submission" date="2020-09" db="EMBL/GenBank/DDBJ databases">
        <title>Novel species of Mucilaginibacter isolated from a glacier on the Tibetan Plateau.</title>
        <authorList>
            <person name="Liu Q."/>
            <person name="Xin Y.-H."/>
        </authorList>
    </citation>
    <scope>NUCLEOTIDE SEQUENCE</scope>
    <source>
        <strain evidence="1">ZB1P21</strain>
    </source>
</reference>
<evidence type="ECO:0000313" key="1">
    <source>
        <dbReference type="EMBL" id="MBD1394278.1"/>
    </source>
</evidence>
<name>A0A926NS00_9SPHI</name>
<accession>A0A926NS00</accession>
<proteinExistence type="predicted"/>
<sequence>MITNYTLTSPKITGSIELQYTAGILTCISIAIKQPLNDVQFNTLLSSVPQSEKDVENLKLLRLTVEPAMPANKKLALFCNKYLEHKGIKYMVSAADSGKIKLIKIDAPILDSYFTSKNFLFANKHTVSNLVRNYNELLAEIAAGPKSTHPDYWSVKHFEKLDSKQQSDYIKHLHSKGLKAVYDRAGNVKDYIKK</sequence>
<organism evidence="1 2">
    <name type="scientific">Mucilaginibacter glaciei</name>
    <dbReference type="NCBI Taxonomy" id="2772109"/>
    <lineage>
        <taxon>Bacteria</taxon>
        <taxon>Pseudomonadati</taxon>
        <taxon>Bacteroidota</taxon>
        <taxon>Sphingobacteriia</taxon>
        <taxon>Sphingobacteriales</taxon>
        <taxon>Sphingobacteriaceae</taxon>
        <taxon>Mucilaginibacter</taxon>
    </lineage>
</organism>
<keyword evidence="2" id="KW-1185">Reference proteome</keyword>
<evidence type="ECO:0000313" key="2">
    <source>
        <dbReference type="Proteomes" id="UP000619078"/>
    </source>
</evidence>
<dbReference type="Proteomes" id="UP000619078">
    <property type="component" value="Unassembled WGS sequence"/>
</dbReference>
<protein>
    <submittedName>
        <fullName evidence="1">Uncharacterized protein</fullName>
    </submittedName>
</protein>
<gene>
    <name evidence="1" type="ORF">IDJ76_14305</name>
</gene>
<dbReference type="RefSeq" id="WP_191164014.1">
    <property type="nucleotide sequence ID" value="NZ_JACWMX010000005.1"/>
</dbReference>